<dbReference type="PANTHER" id="PTHR33677:SF5">
    <property type="entry name" value="TRANSCRIPTIONAL REPRESSOR FRMR"/>
    <property type="match status" value="1"/>
</dbReference>
<dbReference type="RefSeq" id="WP_073710437.1">
    <property type="nucleotide sequence ID" value="NZ_MRWQ01000002.1"/>
</dbReference>
<dbReference type="GO" id="GO:0045892">
    <property type="term" value="P:negative regulation of DNA-templated transcription"/>
    <property type="evidence" value="ECO:0007669"/>
    <property type="project" value="UniProtKB-ARBA"/>
</dbReference>
<dbReference type="GO" id="GO:0046872">
    <property type="term" value="F:metal ion binding"/>
    <property type="evidence" value="ECO:0007669"/>
    <property type="project" value="InterPro"/>
</dbReference>
<keyword evidence="2" id="KW-1185">Reference proteome</keyword>
<dbReference type="PANTHER" id="PTHR33677">
    <property type="entry name" value="TRANSCRIPTIONAL REPRESSOR FRMR-RELATED"/>
    <property type="match status" value="1"/>
</dbReference>
<dbReference type="OrthoDB" id="9798732at2"/>
<accession>A0A1Q5P6A0</accession>
<dbReference type="EMBL" id="MRWQ01000002">
    <property type="protein sequence ID" value="OKL37800.1"/>
    <property type="molecule type" value="Genomic_DNA"/>
</dbReference>
<reference evidence="1 2" key="1">
    <citation type="submission" date="2016-12" db="EMBL/GenBank/DDBJ databases">
        <title>Domibacillus sp. SAOS 44 whole genome sequencing.</title>
        <authorList>
            <person name="Verma A."/>
            <person name="Krishnamurthi S."/>
        </authorList>
    </citation>
    <scope>NUCLEOTIDE SEQUENCE [LARGE SCALE GENOMIC DNA]</scope>
    <source>
        <strain evidence="1 2">SAOS 44</strain>
    </source>
</reference>
<protein>
    <submittedName>
        <fullName evidence="1">Cytoplasmic protein</fullName>
    </submittedName>
</protein>
<organism evidence="1 2">
    <name type="scientific">Domibacillus mangrovi</name>
    <dbReference type="NCBI Taxonomy" id="1714354"/>
    <lineage>
        <taxon>Bacteria</taxon>
        <taxon>Bacillati</taxon>
        <taxon>Bacillota</taxon>
        <taxon>Bacilli</taxon>
        <taxon>Bacillales</taxon>
        <taxon>Bacillaceae</taxon>
        <taxon>Domibacillus</taxon>
    </lineage>
</organism>
<evidence type="ECO:0000313" key="2">
    <source>
        <dbReference type="Proteomes" id="UP000186524"/>
    </source>
</evidence>
<name>A0A1Q5P6A0_9BACI</name>
<gene>
    <name evidence="1" type="ORF">BLL40_02960</name>
</gene>
<dbReference type="AlphaFoldDB" id="A0A1Q5P6A0"/>
<proteinExistence type="predicted"/>
<dbReference type="CDD" id="cd10155">
    <property type="entry name" value="BsYrkD-like_DUF156"/>
    <property type="match status" value="1"/>
</dbReference>
<dbReference type="Proteomes" id="UP000186524">
    <property type="component" value="Unassembled WGS sequence"/>
</dbReference>
<dbReference type="InterPro" id="IPR003735">
    <property type="entry name" value="Metal_Tscrpt_repr"/>
</dbReference>
<dbReference type="Gene3D" id="1.20.58.1000">
    <property type="entry name" value="Metal-sensitive repressor, helix protomer"/>
    <property type="match status" value="1"/>
</dbReference>
<dbReference type="InterPro" id="IPR038390">
    <property type="entry name" value="Metal_Tscrpt_repr_sf"/>
</dbReference>
<comment type="caution">
    <text evidence="1">The sequence shown here is derived from an EMBL/GenBank/DDBJ whole genome shotgun (WGS) entry which is preliminary data.</text>
</comment>
<sequence length="86" mass="9796">MMYDKKVENRLKRIEGQIRGVLKMIEDGKDCRDVVTQLSATRSAIDRTMGVIVSMNLEQCLRENIEAGKETDNLVQEAVDLLVKSR</sequence>
<dbReference type="Pfam" id="PF02583">
    <property type="entry name" value="Trns_repr_metal"/>
    <property type="match status" value="1"/>
</dbReference>
<dbReference type="STRING" id="1714354.BLL40_02960"/>
<evidence type="ECO:0000313" key="1">
    <source>
        <dbReference type="EMBL" id="OKL37800.1"/>
    </source>
</evidence>
<dbReference type="GO" id="GO:0003677">
    <property type="term" value="F:DNA binding"/>
    <property type="evidence" value="ECO:0007669"/>
    <property type="project" value="InterPro"/>
</dbReference>